<dbReference type="EC" id="1.-.-.-" evidence="2"/>
<accession>A0ABU5R3J3</accession>
<dbReference type="InterPro" id="IPR050281">
    <property type="entry name" value="Flavin_monoamine_oxidase"/>
</dbReference>
<dbReference type="SUPFAM" id="SSF54373">
    <property type="entry name" value="FAD-linked reductases, C-terminal domain"/>
    <property type="match status" value="1"/>
</dbReference>
<dbReference type="Gene3D" id="3.50.50.60">
    <property type="entry name" value="FAD/NAD(P)-binding domain"/>
    <property type="match status" value="1"/>
</dbReference>
<protein>
    <submittedName>
        <fullName evidence="2">NAD(P)/FAD-dependent oxidoreductase</fullName>
        <ecNumber evidence="2">1.-.-.-</ecNumber>
    </submittedName>
</protein>
<gene>
    <name evidence="2" type="ORF">VA596_14635</name>
</gene>
<dbReference type="EMBL" id="JAYFSI010000002">
    <property type="protein sequence ID" value="MEA5360781.1"/>
    <property type="molecule type" value="Genomic_DNA"/>
</dbReference>
<keyword evidence="2" id="KW-0560">Oxidoreductase</keyword>
<dbReference type="Proteomes" id="UP001304298">
    <property type="component" value="Unassembled WGS sequence"/>
</dbReference>
<evidence type="ECO:0000259" key="1">
    <source>
        <dbReference type="Pfam" id="PF01593"/>
    </source>
</evidence>
<dbReference type="Gene3D" id="1.10.405.10">
    <property type="entry name" value="Guanine Nucleotide Dissociation Inhibitor, domain 1"/>
    <property type="match status" value="1"/>
</dbReference>
<evidence type="ECO:0000313" key="3">
    <source>
        <dbReference type="Proteomes" id="UP001304298"/>
    </source>
</evidence>
<keyword evidence="3" id="KW-1185">Reference proteome</keyword>
<evidence type="ECO:0000313" key="2">
    <source>
        <dbReference type="EMBL" id="MEA5360781.1"/>
    </source>
</evidence>
<comment type="caution">
    <text evidence="2">The sequence shown here is derived from an EMBL/GenBank/DDBJ whole genome shotgun (WGS) entry which is preliminary data.</text>
</comment>
<dbReference type="SUPFAM" id="SSF51905">
    <property type="entry name" value="FAD/NAD(P)-binding domain"/>
    <property type="match status" value="1"/>
</dbReference>
<dbReference type="RefSeq" id="WP_323327223.1">
    <property type="nucleotide sequence ID" value="NZ_JAYFSI010000002.1"/>
</dbReference>
<name>A0ABU5R3J3_9PSEU</name>
<dbReference type="Gene3D" id="3.90.660.10">
    <property type="match status" value="1"/>
</dbReference>
<organism evidence="2 3">
    <name type="scientific">Amycolatopsis heterodermiae</name>
    <dbReference type="NCBI Taxonomy" id="3110235"/>
    <lineage>
        <taxon>Bacteria</taxon>
        <taxon>Bacillati</taxon>
        <taxon>Actinomycetota</taxon>
        <taxon>Actinomycetes</taxon>
        <taxon>Pseudonocardiales</taxon>
        <taxon>Pseudonocardiaceae</taxon>
        <taxon>Amycolatopsis</taxon>
    </lineage>
</organism>
<dbReference type="PRINTS" id="PR00419">
    <property type="entry name" value="ADXRDTASE"/>
</dbReference>
<dbReference type="Pfam" id="PF01593">
    <property type="entry name" value="Amino_oxidase"/>
    <property type="match status" value="1"/>
</dbReference>
<proteinExistence type="predicted"/>
<dbReference type="InterPro" id="IPR036188">
    <property type="entry name" value="FAD/NAD-bd_sf"/>
</dbReference>
<dbReference type="InterPro" id="IPR002937">
    <property type="entry name" value="Amino_oxidase"/>
</dbReference>
<dbReference type="PANTHER" id="PTHR10742:SF410">
    <property type="entry name" value="LYSINE-SPECIFIC HISTONE DEMETHYLASE 2"/>
    <property type="match status" value="1"/>
</dbReference>
<feature type="domain" description="Amine oxidase" evidence="1">
    <location>
        <begin position="33"/>
        <end position="471"/>
    </location>
</feature>
<sequence>MRELTRSEVRQQLDAGFPRLAPPRSVVVVGAGLAGLAAAHELHRAGCDVTVLEASERPGGRAFTLRAPFADGLRAEAGAMTVTPHCDYVTHYRKLLGVELDRSDLLDQDFSYFVNGRFVRADPASLAEAGLPLAEHERGMSVTDMIERYVTAVAEELGPDLAAPDWAPAAELEHLDRASVQEVLRGRGASQAAIDLMEPLFLEMRGGDLRSASALSWLRHESGHRSLLGEVDGWGKIAGGTDVLPQAFAGGLRDRIRYRSPVVRLEQDDDTVTVTYLDHGRLATVTADRVVVTVPFSAMRHVDVSHARLSEAKTDVMRRLRYSSIVRVYLQMRRQFWEGHNVSVSTDLPVRWVRDATASQPGPRRILEVLMTGWRSKAVAAMSEEERLNFVLGHVETMFPGAREHYELGLSVAWDHQPWIEGSYVLPERGHGKLMPAIRAPEGRIHFAGEHTSYEPNGGSMSYALESGVRAFVELAVA</sequence>
<dbReference type="GO" id="GO:0016491">
    <property type="term" value="F:oxidoreductase activity"/>
    <property type="evidence" value="ECO:0007669"/>
    <property type="project" value="UniProtKB-KW"/>
</dbReference>
<dbReference type="PANTHER" id="PTHR10742">
    <property type="entry name" value="FLAVIN MONOAMINE OXIDASE"/>
    <property type="match status" value="1"/>
</dbReference>
<reference evidence="2 3" key="1">
    <citation type="submission" date="2023-12" db="EMBL/GenBank/DDBJ databases">
        <title>Amycolatopsis sp. V23-08.</title>
        <authorList>
            <person name="Somphong A."/>
        </authorList>
    </citation>
    <scope>NUCLEOTIDE SEQUENCE [LARGE SCALE GENOMIC DNA]</scope>
    <source>
        <strain evidence="2 3">V23-08</strain>
    </source>
</reference>